<dbReference type="Proteomes" id="UP000254601">
    <property type="component" value="Unassembled WGS sequence"/>
</dbReference>
<gene>
    <name evidence="10" type="primary">betP_1</name>
    <name evidence="10" type="ORF">NCTC13337_02185</name>
</gene>
<evidence type="ECO:0000256" key="2">
    <source>
        <dbReference type="ARBA" id="ARBA00005658"/>
    </source>
</evidence>
<keyword evidence="5 8" id="KW-0812">Transmembrane</keyword>
<dbReference type="GO" id="GO:0022857">
    <property type="term" value="F:transmembrane transporter activity"/>
    <property type="evidence" value="ECO:0007669"/>
    <property type="project" value="InterPro"/>
</dbReference>
<organism evidence="10 11">
    <name type="scientific">Suttonella ornithocola</name>
    <dbReference type="NCBI Taxonomy" id="279832"/>
    <lineage>
        <taxon>Bacteria</taxon>
        <taxon>Pseudomonadati</taxon>
        <taxon>Pseudomonadota</taxon>
        <taxon>Gammaproteobacteria</taxon>
        <taxon>Cardiobacteriales</taxon>
        <taxon>Cardiobacteriaceae</taxon>
        <taxon>Suttonella</taxon>
    </lineage>
</organism>
<accession>A0A380MX00</accession>
<feature type="transmembrane region" description="Helical" evidence="8">
    <location>
        <begin position="463"/>
        <end position="487"/>
    </location>
</feature>
<evidence type="ECO:0000256" key="1">
    <source>
        <dbReference type="ARBA" id="ARBA00004651"/>
    </source>
</evidence>
<feature type="transmembrane region" description="Helical" evidence="8">
    <location>
        <begin position="44"/>
        <end position="64"/>
    </location>
</feature>
<keyword evidence="6 8" id="KW-1133">Transmembrane helix</keyword>
<evidence type="ECO:0000256" key="7">
    <source>
        <dbReference type="ARBA" id="ARBA00023136"/>
    </source>
</evidence>
<feature type="transmembrane region" description="Helical" evidence="8">
    <location>
        <begin position="135"/>
        <end position="155"/>
    </location>
</feature>
<dbReference type="EMBL" id="UHIC01000001">
    <property type="protein sequence ID" value="SUO97130.1"/>
    <property type="molecule type" value="Genomic_DNA"/>
</dbReference>
<dbReference type="GO" id="GO:0005886">
    <property type="term" value="C:plasma membrane"/>
    <property type="evidence" value="ECO:0007669"/>
    <property type="project" value="UniProtKB-SubCell"/>
</dbReference>
<feature type="transmembrane region" description="Helical" evidence="8">
    <location>
        <begin position="339"/>
        <end position="357"/>
    </location>
</feature>
<dbReference type="AlphaFoldDB" id="A0A380MX00"/>
<comment type="subcellular location">
    <subcellularLocation>
        <location evidence="1">Cell membrane</location>
        <topology evidence="1">Multi-pass membrane protein</topology>
    </subcellularLocation>
</comment>
<evidence type="ECO:0000256" key="3">
    <source>
        <dbReference type="ARBA" id="ARBA00022448"/>
    </source>
</evidence>
<dbReference type="InterPro" id="IPR000060">
    <property type="entry name" value="BCCT_transptr"/>
</dbReference>
<evidence type="ECO:0000256" key="5">
    <source>
        <dbReference type="ARBA" id="ARBA00022692"/>
    </source>
</evidence>
<evidence type="ECO:0000256" key="8">
    <source>
        <dbReference type="SAM" id="Phobius"/>
    </source>
</evidence>
<name>A0A380MX00_9GAMM</name>
<evidence type="ECO:0000313" key="11">
    <source>
        <dbReference type="Proteomes" id="UP000254601"/>
    </source>
</evidence>
<keyword evidence="4" id="KW-1003">Cell membrane</keyword>
<dbReference type="RefSeq" id="WP_084601704.1">
    <property type="nucleotide sequence ID" value="NZ_LWHB01000100.1"/>
</dbReference>
<reference evidence="10 11" key="1">
    <citation type="submission" date="2018-06" db="EMBL/GenBank/DDBJ databases">
        <authorList>
            <consortium name="Pathogen Informatics"/>
            <person name="Doyle S."/>
        </authorList>
    </citation>
    <scope>NUCLEOTIDE SEQUENCE [LARGE SCALE GENOMIC DNA]</scope>
    <source>
        <strain evidence="10 11">NCTC13337</strain>
    </source>
</reference>
<dbReference type="OrthoDB" id="9775735at2"/>
<evidence type="ECO:0000256" key="6">
    <source>
        <dbReference type="ARBA" id="ARBA00022989"/>
    </source>
</evidence>
<keyword evidence="3" id="KW-0813">Transport</keyword>
<dbReference type="PANTHER" id="PTHR30047:SF7">
    <property type="entry name" value="HIGH-AFFINITY CHOLINE TRANSPORT PROTEIN"/>
    <property type="match status" value="1"/>
</dbReference>
<keyword evidence="9" id="KW-0732">Signal</keyword>
<evidence type="ECO:0000256" key="9">
    <source>
        <dbReference type="SAM" id="SignalP"/>
    </source>
</evidence>
<feature type="signal peptide" evidence="9">
    <location>
        <begin position="1"/>
        <end position="20"/>
    </location>
</feature>
<feature type="transmembrane region" description="Helical" evidence="8">
    <location>
        <begin position="434"/>
        <end position="457"/>
    </location>
</feature>
<comment type="similarity">
    <text evidence="2">Belongs to the BCCT transporter (TC 2.A.15) family.</text>
</comment>
<dbReference type="PANTHER" id="PTHR30047">
    <property type="entry name" value="HIGH-AFFINITY CHOLINE TRANSPORT PROTEIN-RELATED"/>
    <property type="match status" value="1"/>
</dbReference>
<proteinExistence type="inferred from homology"/>
<feature type="chain" id="PRO_5016764763" evidence="9">
    <location>
        <begin position="21"/>
        <end position="657"/>
    </location>
</feature>
<feature type="transmembrane region" description="Helical" evidence="8">
    <location>
        <begin position="397"/>
        <end position="422"/>
    </location>
</feature>
<feature type="transmembrane region" description="Helical" evidence="8">
    <location>
        <begin position="253"/>
        <end position="275"/>
    </location>
</feature>
<feature type="transmembrane region" description="Helical" evidence="8">
    <location>
        <begin position="305"/>
        <end position="327"/>
    </location>
</feature>
<feature type="transmembrane region" description="Helical" evidence="8">
    <location>
        <begin position="221"/>
        <end position="241"/>
    </location>
</feature>
<dbReference type="Pfam" id="PF02028">
    <property type="entry name" value="BCCT"/>
    <property type="match status" value="1"/>
</dbReference>
<protein>
    <submittedName>
        <fullName evidence="10">Glycine betaine transporter BetP</fullName>
    </submittedName>
</protein>
<evidence type="ECO:0000256" key="4">
    <source>
        <dbReference type="ARBA" id="ARBA00022475"/>
    </source>
</evidence>
<feature type="transmembrane region" description="Helical" evidence="8">
    <location>
        <begin position="175"/>
        <end position="201"/>
    </location>
</feature>
<keyword evidence="11" id="KW-1185">Reference proteome</keyword>
<dbReference type="NCBIfam" id="TIGR00842">
    <property type="entry name" value="bcct"/>
    <property type="match status" value="1"/>
</dbReference>
<feature type="transmembrane region" description="Helical" evidence="8">
    <location>
        <begin position="85"/>
        <end position="104"/>
    </location>
</feature>
<evidence type="ECO:0000313" key="10">
    <source>
        <dbReference type="EMBL" id="SUO97130.1"/>
    </source>
</evidence>
<sequence length="657" mass="72993">MKNRIVILPALCVTAALVLAATIAPTDTANILSQLLKGTTANFGWFYMLTVAFMLITLISVAFSPVGQIRLGPDHAQPDYAFGEWFAMLFALGCGVGLVFFGVAEPVLHYANPPEGTPQTLDAAKAAMQIAYFHWGFHIWAVYGLTALVIAYFSFRHGLPFSLRSPFFLFFGKRVLGNFGAPLDIIAILCTLFGISTSLGLAAEQINAGLHYLFPIIPKTLLIQLAIIAFGSLSAVTVLSFGINRGMKTLSTWVVRIAFTLLILVFILGPSRFILEAFLENTGNYLNSIIARSFSLQAYTGGDWIGNWTIFFYAWTLAWAPFVGMFIAKISRGRTIREFITAVIIIPSILNFFWFSTFGDTAFYQILQQNHSELLVQILRDKATGIFAMFKYLPATMILSGLALIMLIAGVITGNASAALSIDTITANGKQNKGYVKLFWAIICGLLTAALLAVGGLTALQAVTVLIALPSAIMLVSAAIALIRALIIERIKQTSMNKPLPESQTEGKYTTRIENLIEPPNGAAVEQFIQTTAYNAMKRIADILNRQEWPCIVEYDAHHRRAFLQVRHKDLIDFHYGIRFRAYDLPEFSHLGRRIRTRKRMPGKYATAEVFLRQGGQNYNLYGFTEEDIMDDILRQFDRELDFIERVAQGSYLGARQ</sequence>
<keyword evidence="7 8" id="KW-0472">Membrane</keyword>